<evidence type="ECO:0000259" key="4">
    <source>
        <dbReference type="PROSITE" id="PS50987"/>
    </source>
</evidence>
<keyword evidence="2" id="KW-0238">DNA-binding</keyword>
<dbReference type="EMBL" id="FQXV01000003">
    <property type="protein sequence ID" value="SHH84513.1"/>
    <property type="molecule type" value="Genomic_DNA"/>
</dbReference>
<reference evidence="5 6" key="1">
    <citation type="submission" date="2016-11" db="EMBL/GenBank/DDBJ databases">
        <authorList>
            <person name="Jaros S."/>
            <person name="Januszkiewicz K."/>
            <person name="Wedrychowicz H."/>
        </authorList>
    </citation>
    <scope>NUCLEOTIDE SEQUENCE [LARGE SCALE GENOMIC DNA]</scope>
    <source>
        <strain evidence="5 6">DSM 10068</strain>
    </source>
</reference>
<dbReference type="NCBIfam" id="NF033788">
    <property type="entry name" value="HTH_metalloreg"/>
    <property type="match status" value="1"/>
</dbReference>
<dbReference type="PRINTS" id="PR00778">
    <property type="entry name" value="HTHARSR"/>
</dbReference>
<dbReference type="InterPro" id="IPR036390">
    <property type="entry name" value="WH_DNA-bd_sf"/>
</dbReference>
<dbReference type="GO" id="GO:0003700">
    <property type="term" value="F:DNA-binding transcription factor activity"/>
    <property type="evidence" value="ECO:0007669"/>
    <property type="project" value="InterPro"/>
</dbReference>
<dbReference type="GO" id="GO:0003677">
    <property type="term" value="F:DNA binding"/>
    <property type="evidence" value="ECO:0007669"/>
    <property type="project" value="UniProtKB-KW"/>
</dbReference>
<dbReference type="Gene3D" id="1.10.10.10">
    <property type="entry name" value="Winged helix-like DNA-binding domain superfamily/Winged helix DNA-binding domain"/>
    <property type="match status" value="1"/>
</dbReference>
<keyword evidence="6" id="KW-1185">Reference proteome</keyword>
<organism evidence="5 6">
    <name type="scientific">Sporobacter termitidis DSM 10068</name>
    <dbReference type="NCBI Taxonomy" id="1123282"/>
    <lineage>
        <taxon>Bacteria</taxon>
        <taxon>Bacillati</taxon>
        <taxon>Bacillota</taxon>
        <taxon>Clostridia</taxon>
        <taxon>Eubacteriales</taxon>
        <taxon>Oscillospiraceae</taxon>
        <taxon>Sporobacter</taxon>
    </lineage>
</organism>
<dbReference type="PANTHER" id="PTHR33154:SF18">
    <property type="entry name" value="ARSENICAL RESISTANCE OPERON REPRESSOR"/>
    <property type="match status" value="1"/>
</dbReference>
<dbReference type="InterPro" id="IPR051081">
    <property type="entry name" value="HTH_MetalResp_TranReg"/>
</dbReference>
<dbReference type="InterPro" id="IPR011991">
    <property type="entry name" value="ArsR-like_HTH"/>
</dbReference>
<evidence type="ECO:0000313" key="5">
    <source>
        <dbReference type="EMBL" id="SHH84513.1"/>
    </source>
</evidence>
<gene>
    <name evidence="5" type="ORF">SAMN02745823_01157</name>
</gene>
<dbReference type="CDD" id="cd00090">
    <property type="entry name" value="HTH_ARSR"/>
    <property type="match status" value="1"/>
</dbReference>
<dbReference type="OrthoDB" id="9798835at2"/>
<proteinExistence type="predicted"/>
<evidence type="ECO:0000256" key="3">
    <source>
        <dbReference type="ARBA" id="ARBA00023163"/>
    </source>
</evidence>
<dbReference type="SMART" id="SM00418">
    <property type="entry name" value="HTH_ARSR"/>
    <property type="match status" value="1"/>
</dbReference>
<protein>
    <submittedName>
        <fullName evidence="5">Transcriptional regulator, ArsR family</fullName>
    </submittedName>
</protein>
<dbReference type="SUPFAM" id="SSF46785">
    <property type="entry name" value="Winged helix' DNA-binding domain"/>
    <property type="match status" value="1"/>
</dbReference>
<evidence type="ECO:0000256" key="1">
    <source>
        <dbReference type="ARBA" id="ARBA00023015"/>
    </source>
</evidence>
<feature type="domain" description="HTH arsR-type" evidence="4">
    <location>
        <begin position="1"/>
        <end position="94"/>
    </location>
</feature>
<dbReference type="Pfam" id="PF01022">
    <property type="entry name" value="HTH_5"/>
    <property type="match status" value="1"/>
</dbReference>
<dbReference type="PROSITE" id="PS50987">
    <property type="entry name" value="HTH_ARSR_2"/>
    <property type="match status" value="1"/>
</dbReference>
<dbReference type="PANTHER" id="PTHR33154">
    <property type="entry name" value="TRANSCRIPTIONAL REGULATOR, ARSR FAMILY"/>
    <property type="match status" value="1"/>
</dbReference>
<keyword evidence="1" id="KW-0805">Transcription regulation</keyword>
<accession>A0A1M5WBB8</accession>
<dbReference type="AlphaFoldDB" id="A0A1M5WBB8"/>
<evidence type="ECO:0000313" key="6">
    <source>
        <dbReference type="Proteomes" id="UP000183995"/>
    </source>
</evidence>
<evidence type="ECO:0000256" key="2">
    <source>
        <dbReference type="ARBA" id="ARBA00023125"/>
    </source>
</evidence>
<name>A0A1M5WBB8_9FIRM</name>
<keyword evidence="3" id="KW-0804">Transcription</keyword>
<dbReference type="InterPro" id="IPR036388">
    <property type="entry name" value="WH-like_DNA-bd_sf"/>
</dbReference>
<dbReference type="InterPro" id="IPR001845">
    <property type="entry name" value="HTH_ArsR_DNA-bd_dom"/>
</dbReference>
<dbReference type="Proteomes" id="UP000183995">
    <property type="component" value="Unassembled WGS sequence"/>
</dbReference>
<dbReference type="STRING" id="1123282.SAMN02745823_01157"/>
<dbReference type="RefSeq" id="WP_073076713.1">
    <property type="nucleotide sequence ID" value="NZ_FQXV01000003.1"/>
</dbReference>
<sequence>MKNEYIRVFRAFTDESRVRVLEILLSGEQCACVLLHDLNISQPTLSHHMKILCDSGIVKRRRVGKWSYYSINTEGCEYASRLLNAIVKRNMEGTLRVSRYAHRFLRRAKAMSGRADTDGTSIARICC</sequence>